<sequence>MYSRTFLQAAETVLLHEGGFVNDATDPGGATRYGISLRYLISLGEIDLDHDGFNDFDFDRDGDVDADDIRQMPRETAIRIYHDNWWVKFGYENLPGGIAPKVFDLAVNMGARQAHKLLQRACRACGENILDDGIIGPLTRRVLFGLDQWGAMTAFRSETAGFYRGLIIAKPKFEKYRSGWLHRAYA</sequence>
<dbReference type="InterPro" id="IPR002048">
    <property type="entry name" value="EF_hand_dom"/>
</dbReference>
<feature type="domain" description="EF-hand" evidence="1">
    <location>
        <begin position="53"/>
        <end position="79"/>
    </location>
</feature>
<name>A0ABM6QBH6_9PROT</name>
<dbReference type="EMBL" id="CP024199">
    <property type="protein sequence ID" value="AUG53923.1"/>
    <property type="molecule type" value="Genomic_DNA"/>
</dbReference>
<proteinExistence type="predicted"/>
<evidence type="ECO:0000259" key="1">
    <source>
        <dbReference type="PROSITE" id="PS50222"/>
    </source>
</evidence>
<reference evidence="2 3" key="1">
    <citation type="submission" date="2017-10" db="EMBL/GenBank/DDBJ databases">
        <title>Biodiversity and function of Thalassospira species in the particle-attached aromatic-hydrocarbon-degrading consortia from the surface seawater of the China South Sea.</title>
        <authorList>
            <person name="Dong C."/>
            <person name="Liu R."/>
            <person name="Shao Z."/>
        </authorList>
    </citation>
    <scope>NUCLEOTIDE SEQUENCE [LARGE SCALE GENOMIC DNA]</scope>
    <source>
        <strain evidence="2 3">CSC3H3</strain>
    </source>
</reference>
<dbReference type="InterPro" id="IPR023346">
    <property type="entry name" value="Lysozyme-like_dom_sf"/>
</dbReference>
<dbReference type="InterPro" id="IPR018537">
    <property type="entry name" value="Peptidoglycan-bd_3"/>
</dbReference>
<dbReference type="CDD" id="cd13926">
    <property type="entry name" value="N-acetylmuramidase_GH108"/>
    <property type="match status" value="1"/>
</dbReference>
<accession>A0ABM6QBH6</accession>
<evidence type="ECO:0000313" key="2">
    <source>
        <dbReference type="EMBL" id="AUG53923.1"/>
    </source>
</evidence>
<dbReference type="Proteomes" id="UP000233458">
    <property type="component" value="Chromosome"/>
</dbReference>
<dbReference type="InterPro" id="IPR008565">
    <property type="entry name" value="TtsA-like_GH18_dom"/>
</dbReference>
<dbReference type="PROSITE" id="PS00018">
    <property type="entry name" value="EF_HAND_1"/>
    <property type="match status" value="1"/>
</dbReference>
<keyword evidence="3" id="KW-1185">Reference proteome</keyword>
<organism evidence="2 3">
    <name type="scientific">Thalassospira marina</name>
    <dbReference type="NCBI Taxonomy" id="2048283"/>
    <lineage>
        <taxon>Bacteria</taxon>
        <taxon>Pseudomonadati</taxon>
        <taxon>Pseudomonadota</taxon>
        <taxon>Alphaproteobacteria</taxon>
        <taxon>Rhodospirillales</taxon>
        <taxon>Thalassospiraceae</taxon>
        <taxon>Thalassospira</taxon>
    </lineage>
</organism>
<dbReference type="InterPro" id="IPR018247">
    <property type="entry name" value="EF_Hand_1_Ca_BS"/>
</dbReference>
<dbReference type="Pfam" id="PF09374">
    <property type="entry name" value="PG_binding_3"/>
    <property type="match status" value="1"/>
</dbReference>
<gene>
    <name evidence="2" type="ORF">CSC3H3_15260</name>
</gene>
<dbReference type="RefSeq" id="WP_101285389.1">
    <property type="nucleotide sequence ID" value="NZ_CP024199.1"/>
</dbReference>
<dbReference type="PROSITE" id="PS50222">
    <property type="entry name" value="EF_HAND_2"/>
    <property type="match status" value="1"/>
</dbReference>
<dbReference type="Pfam" id="PF05838">
    <property type="entry name" value="Glyco_hydro_108"/>
    <property type="match status" value="1"/>
</dbReference>
<dbReference type="Gene3D" id="1.20.141.10">
    <property type="entry name" value="Chitosanase, subunit A, domain 1"/>
    <property type="match status" value="1"/>
</dbReference>
<dbReference type="SUPFAM" id="SSF53955">
    <property type="entry name" value="Lysozyme-like"/>
    <property type="match status" value="1"/>
</dbReference>
<protein>
    <recommendedName>
        <fullName evidence="1">EF-hand domain-containing protein</fullName>
    </recommendedName>
</protein>
<evidence type="ECO:0000313" key="3">
    <source>
        <dbReference type="Proteomes" id="UP000233458"/>
    </source>
</evidence>